<keyword evidence="5" id="KW-1185">Reference proteome</keyword>
<protein>
    <submittedName>
        <fullName evidence="4">Peptidoglycan DD-metalloendopeptidase family protein</fullName>
    </submittedName>
</protein>
<dbReference type="Pfam" id="PF01551">
    <property type="entry name" value="Peptidase_M23"/>
    <property type="match status" value="1"/>
</dbReference>
<dbReference type="PANTHER" id="PTHR21666">
    <property type="entry name" value="PEPTIDASE-RELATED"/>
    <property type="match status" value="1"/>
</dbReference>
<dbReference type="Gene3D" id="2.70.70.10">
    <property type="entry name" value="Glucose Permease (Domain IIA)"/>
    <property type="match status" value="1"/>
</dbReference>
<dbReference type="InterPro" id="IPR016047">
    <property type="entry name" value="M23ase_b-sheet_dom"/>
</dbReference>
<dbReference type="PANTHER" id="PTHR21666:SF291">
    <property type="entry name" value="STAGE II SPORULATION PROTEIN Q"/>
    <property type="match status" value="1"/>
</dbReference>
<dbReference type="Proteomes" id="UP001597497">
    <property type="component" value="Unassembled WGS sequence"/>
</dbReference>
<evidence type="ECO:0000259" key="3">
    <source>
        <dbReference type="Pfam" id="PF01551"/>
    </source>
</evidence>
<dbReference type="InterPro" id="IPR050570">
    <property type="entry name" value="Cell_wall_metabolism_enzyme"/>
</dbReference>
<sequence length="251" mass="27680">MNEQKQKQVEKQAEETATKKDARPQTASAWKKFFGKKWAFPAAYMAAAAIILSIMWAYQSSEPNSMTENEFGLNLVENEELDVTAPGENEALPVTTPAELMQYPVTDMTIMEVATPFYDPAAQAEVKQSAMIQLDDTFMPSSGISLTSKDDTEFEVIAAMSGTVTRVDQVPYLGNLVEITHEDGVKSIYSSLANIMVERDQQVDQGTVLASAGRNELQKDLGVHLHFEILKDGQPVNPETYIASASQEESM</sequence>
<evidence type="ECO:0000256" key="1">
    <source>
        <dbReference type="SAM" id="MobiDB-lite"/>
    </source>
</evidence>
<reference evidence="5" key="1">
    <citation type="journal article" date="2019" name="Int. J. Syst. Evol. Microbiol.">
        <title>The Global Catalogue of Microorganisms (GCM) 10K type strain sequencing project: providing services to taxonomists for standard genome sequencing and annotation.</title>
        <authorList>
            <consortium name="The Broad Institute Genomics Platform"/>
            <consortium name="The Broad Institute Genome Sequencing Center for Infectious Disease"/>
            <person name="Wu L."/>
            <person name="Ma J."/>
        </authorList>
    </citation>
    <scope>NUCLEOTIDE SEQUENCE [LARGE SCALE GENOMIC DNA]</scope>
    <source>
        <strain evidence="5">KCTC 33676</strain>
    </source>
</reference>
<dbReference type="CDD" id="cd12797">
    <property type="entry name" value="M23_peptidase"/>
    <property type="match status" value="1"/>
</dbReference>
<dbReference type="InterPro" id="IPR011055">
    <property type="entry name" value="Dup_hybrid_motif"/>
</dbReference>
<name>A0ABW5RB86_9BACL</name>
<dbReference type="RefSeq" id="WP_379929538.1">
    <property type="nucleotide sequence ID" value="NZ_JBHUMM010000023.1"/>
</dbReference>
<keyword evidence="2" id="KW-0472">Membrane</keyword>
<accession>A0ABW5RB86</accession>
<proteinExistence type="predicted"/>
<comment type="caution">
    <text evidence="4">The sequence shown here is derived from an EMBL/GenBank/DDBJ whole genome shotgun (WGS) entry which is preliminary data.</text>
</comment>
<dbReference type="EMBL" id="JBHUMM010000023">
    <property type="protein sequence ID" value="MFD2672049.1"/>
    <property type="molecule type" value="Genomic_DNA"/>
</dbReference>
<feature type="region of interest" description="Disordered" evidence="1">
    <location>
        <begin position="1"/>
        <end position="24"/>
    </location>
</feature>
<evidence type="ECO:0000313" key="5">
    <source>
        <dbReference type="Proteomes" id="UP001597497"/>
    </source>
</evidence>
<feature type="domain" description="M23ase beta-sheet core" evidence="3">
    <location>
        <begin position="141"/>
        <end position="238"/>
    </location>
</feature>
<feature type="transmembrane region" description="Helical" evidence="2">
    <location>
        <begin position="38"/>
        <end position="58"/>
    </location>
</feature>
<keyword evidence="2" id="KW-1133">Transmembrane helix</keyword>
<evidence type="ECO:0000313" key="4">
    <source>
        <dbReference type="EMBL" id="MFD2672049.1"/>
    </source>
</evidence>
<feature type="compositionally biased region" description="Basic and acidic residues" evidence="1">
    <location>
        <begin position="1"/>
        <end position="23"/>
    </location>
</feature>
<dbReference type="SUPFAM" id="SSF51261">
    <property type="entry name" value="Duplicated hybrid motif"/>
    <property type="match status" value="1"/>
</dbReference>
<keyword evidence="2" id="KW-0812">Transmembrane</keyword>
<organism evidence="4 5">
    <name type="scientific">Marinicrinis sediminis</name>
    <dbReference type="NCBI Taxonomy" id="1652465"/>
    <lineage>
        <taxon>Bacteria</taxon>
        <taxon>Bacillati</taxon>
        <taxon>Bacillota</taxon>
        <taxon>Bacilli</taxon>
        <taxon>Bacillales</taxon>
        <taxon>Paenibacillaceae</taxon>
    </lineage>
</organism>
<evidence type="ECO:0000256" key="2">
    <source>
        <dbReference type="SAM" id="Phobius"/>
    </source>
</evidence>
<gene>
    <name evidence="4" type="ORF">ACFSUC_10575</name>
</gene>